<keyword evidence="2" id="KW-1185">Reference proteome</keyword>
<sequence>MQQPNVSRETHAKGYALRKECPFFSIGDDSHEAPVCKQSFTSWKACHRLGFETIFFVHQCTLKQNVSEVNVLLAVMTVVAASQRLICNLVSEFPQWDSDWSRLIITVRCKMLLVKTQSQRTVRLQRLSRAKYCNLCAGYLQKTAAPRRKISLRAHLLSSTPQYEMEGRRAGAVRDQNHTMLPFSVG</sequence>
<reference evidence="1" key="1">
    <citation type="journal article" date="2020" name="Stud. Mycol.">
        <title>101 Dothideomycetes genomes: a test case for predicting lifestyles and emergence of pathogens.</title>
        <authorList>
            <person name="Haridas S."/>
            <person name="Albert R."/>
            <person name="Binder M."/>
            <person name="Bloem J."/>
            <person name="Labutti K."/>
            <person name="Salamov A."/>
            <person name="Andreopoulos B."/>
            <person name="Baker S."/>
            <person name="Barry K."/>
            <person name="Bills G."/>
            <person name="Bluhm B."/>
            <person name="Cannon C."/>
            <person name="Castanera R."/>
            <person name="Culley D."/>
            <person name="Daum C."/>
            <person name="Ezra D."/>
            <person name="Gonzalez J."/>
            <person name="Henrissat B."/>
            <person name="Kuo A."/>
            <person name="Liang C."/>
            <person name="Lipzen A."/>
            <person name="Lutzoni F."/>
            <person name="Magnuson J."/>
            <person name="Mondo S."/>
            <person name="Nolan M."/>
            <person name="Ohm R."/>
            <person name="Pangilinan J."/>
            <person name="Park H.-J."/>
            <person name="Ramirez L."/>
            <person name="Alfaro M."/>
            <person name="Sun H."/>
            <person name="Tritt A."/>
            <person name="Yoshinaga Y."/>
            <person name="Zwiers L.-H."/>
            <person name="Turgeon B."/>
            <person name="Goodwin S."/>
            <person name="Spatafora J."/>
            <person name="Crous P."/>
            <person name="Grigoriev I."/>
        </authorList>
    </citation>
    <scope>NUCLEOTIDE SEQUENCE</scope>
    <source>
        <strain evidence="1">HMLAC05119</strain>
    </source>
</reference>
<evidence type="ECO:0000313" key="2">
    <source>
        <dbReference type="Proteomes" id="UP000800096"/>
    </source>
</evidence>
<dbReference type="AlphaFoldDB" id="A0A6A5Q8X4"/>
<name>A0A6A5Q8X4_AMPQU</name>
<gene>
    <name evidence="1" type="ORF">BDU57DRAFT_79132</name>
</gene>
<accession>A0A6A5Q8X4</accession>
<evidence type="ECO:0000313" key="1">
    <source>
        <dbReference type="EMBL" id="KAF1912111.1"/>
    </source>
</evidence>
<organism evidence="1 2">
    <name type="scientific">Ampelomyces quisqualis</name>
    <name type="common">Powdery mildew agent</name>
    <dbReference type="NCBI Taxonomy" id="50730"/>
    <lineage>
        <taxon>Eukaryota</taxon>
        <taxon>Fungi</taxon>
        <taxon>Dikarya</taxon>
        <taxon>Ascomycota</taxon>
        <taxon>Pezizomycotina</taxon>
        <taxon>Dothideomycetes</taxon>
        <taxon>Pleosporomycetidae</taxon>
        <taxon>Pleosporales</taxon>
        <taxon>Pleosporineae</taxon>
        <taxon>Phaeosphaeriaceae</taxon>
        <taxon>Ampelomyces</taxon>
    </lineage>
</organism>
<dbReference type="EMBL" id="ML979141">
    <property type="protein sequence ID" value="KAF1912111.1"/>
    <property type="molecule type" value="Genomic_DNA"/>
</dbReference>
<dbReference type="Proteomes" id="UP000800096">
    <property type="component" value="Unassembled WGS sequence"/>
</dbReference>
<protein>
    <submittedName>
        <fullName evidence="1">Uncharacterized protein</fullName>
    </submittedName>
</protein>
<proteinExistence type="predicted"/>